<proteinExistence type="predicted"/>
<name>A0AA42IYL0_9FIRM</name>
<gene>
    <name evidence="2" type="ORF">PBV87_01030</name>
</gene>
<reference evidence="2" key="1">
    <citation type="journal article" date="2023" name="Int. J. Syst. Evol. Microbiol.">
        <title>&lt;i&gt;Holtiella tumoricola&lt;/i&gt; gen. nov. sp. nov., isolated from a human clinical sample.</title>
        <authorList>
            <person name="Allen-Vercoe E."/>
            <person name="Daigneault M.C."/>
            <person name="Vancuren S.J."/>
            <person name="Cochrane K."/>
            <person name="O'Neal L.L."/>
            <person name="Sankaranarayanan K."/>
            <person name="Lawson P.A."/>
        </authorList>
    </citation>
    <scope>NUCLEOTIDE SEQUENCE</scope>
    <source>
        <strain evidence="2">CC70A</strain>
    </source>
</reference>
<evidence type="ECO:0000256" key="1">
    <source>
        <dbReference type="SAM" id="Phobius"/>
    </source>
</evidence>
<protein>
    <submittedName>
        <fullName evidence="2">Zinc ribbon domain-containing protein</fullName>
    </submittedName>
</protein>
<evidence type="ECO:0000313" key="2">
    <source>
        <dbReference type="EMBL" id="MDA3730097.1"/>
    </source>
</evidence>
<comment type="caution">
    <text evidence="2">The sequence shown here is derived from an EMBL/GenBank/DDBJ whole genome shotgun (WGS) entry which is preliminary data.</text>
</comment>
<evidence type="ECO:0000313" key="3">
    <source>
        <dbReference type="Proteomes" id="UP001169242"/>
    </source>
</evidence>
<feature type="transmembrane region" description="Helical" evidence="1">
    <location>
        <begin position="141"/>
        <end position="171"/>
    </location>
</feature>
<keyword evidence="1" id="KW-0812">Transmembrane</keyword>
<dbReference type="AlphaFoldDB" id="A0AA42IYL0"/>
<accession>A0AA42IYL0</accession>
<organism evidence="2 3">
    <name type="scientific">Holtiella tumoricola</name>
    <dbReference type="NCBI Taxonomy" id="3018743"/>
    <lineage>
        <taxon>Bacteria</taxon>
        <taxon>Bacillati</taxon>
        <taxon>Bacillota</taxon>
        <taxon>Clostridia</taxon>
        <taxon>Lachnospirales</taxon>
        <taxon>Cellulosilyticaceae</taxon>
        <taxon>Holtiella</taxon>
    </lineage>
</organism>
<dbReference type="Proteomes" id="UP001169242">
    <property type="component" value="Unassembled WGS sequence"/>
</dbReference>
<keyword evidence="1" id="KW-1133">Transmembrane helix</keyword>
<dbReference type="EMBL" id="JAQIFT010000007">
    <property type="protein sequence ID" value="MDA3730097.1"/>
    <property type="molecule type" value="Genomic_DNA"/>
</dbReference>
<keyword evidence="3" id="KW-1185">Reference proteome</keyword>
<keyword evidence="1" id="KW-0472">Membrane</keyword>
<dbReference type="RefSeq" id="WP_271010832.1">
    <property type="nucleotide sequence ID" value="NZ_JAQIFT010000007.1"/>
</dbReference>
<sequence>MNCPKCNAPLEGNEAFCPSCGVFISQEAPMVPTINVEPSSDSTYNYTDTAPNMHVQATYSHQPGTVPAEIKKWNWGAFFFNIMWGIGNYSYLPLLCLIPIFNIVWIFVCGAKGNEWAWKSGKFDNVEDFLATQATWNRAGFVAFIVGIIFFVLYILVLISIFAVGASSYLYY</sequence>
<feature type="transmembrane region" description="Helical" evidence="1">
    <location>
        <begin position="89"/>
        <end position="108"/>
    </location>
</feature>